<name>A0A4Z0Q8B2_9BACT</name>
<protein>
    <submittedName>
        <fullName evidence="1">Uncharacterized protein</fullName>
    </submittedName>
</protein>
<dbReference type="Proteomes" id="UP000297549">
    <property type="component" value="Unassembled WGS sequence"/>
</dbReference>
<dbReference type="EMBL" id="SRLC01000001">
    <property type="protein sequence ID" value="TGE25413.1"/>
    <property type="molecule type" value="Genomic_DNA"/>
</dbReference>
<dbReference type="AlphaFoldDB" id="A0A4Z0Q8B2"/>
<accession>A0A4Z0Q8B2</accession>
<dbReference type="Pfam" id="PF26137">
    <property type="entry name" value="Toxin_SdpC"/>
    <property type="match status" value="1"/>
</dbReference>
<gene>
    <name evidence="1" type="ORF">E5K00_09550</name>
</gene>
<comment type="caution">
    <text evidence="1">The sequence shown here is derived from an EMBL/GenBank/DDBJ whole genome shotgun (WGS) entry which is preliminary data.</text>
</comment>
<proteinExistence type="predicted"/>
<keyword evidence="2" id="KW-1185">Reference proteome</keyword>
<dbReference type="PROSITE" id="PS51257">
    <property type="entry name" value="PROKAR_LIPOPROTEIN"/>
    <property type="match status" value="1"/>
</dbReference>
<dbReference type="OrthoDB" id="1453505at2"/>
<dbReference type="RefSeq" id="WP_135462990.1">
    <property type="nucleotide sequence ID" value="NZ_SRLC01000001.1"/>
</dbReference>
<evidence type="ECO:0000313" key="1">
    <source>
        <dbReference type="EMBL" id="TGE25413.1"/>
    </source>
</evidence>
<dbReference type="InterPro" id="IPR023888">
    <property type="entry name" value="SdpC-like"/>
</dbReference>
<organism evidence="1 2">
    <name type="scientific">Hymenobacter aquaticus</name>
    <dbReference type="NCBI Taxonomy" id="1867101"/>
    <lineage>
        <taxon>Bacteria</taxon>
        <taxon>Pseudomonadati</taxon>
        <taxon>Bacteroidota</taxon>
        <taxon>Cytophagia</taxon>
        <taxon>Cytophagales</taxon>
        <taxon>Hymenobacteraceae</taxon>
        <taxon>Hymenobacter</taxon>
    </lineage>
</organism>
<evidence type="ECO:0000313" key="2">
    <source>
        <dbReference type="Proteomes" id="UP000297549"/>
    </source>
</evidence>
<reference evidence="1 2" key="1">
    <citation type="submission" date="2019-04" db="EMBL/GenBank/DDBJ databases">
        <authorList>
            <person name="Feng G."/>
            <person name="Zhang J."/>
            <person name="Zhu H."/>
        </authorList>
    </citation>
    <scope>NUCLEOTIDE SEQUENCE [LARGE SCALE GENOMIC DNA]</scope>
    <source>
        <strain evidence="1 2">JCM 31653</strain>
    </source>
</reference>
<sequence length="259" mass="27999">MTSTLFRTTLALLTTGLSVLTSCSKDQAIPSAPATPAATATAAANYSGEALFQGIFLLQGPAAADIPYFDVQRSAIAKDNQQHPRHAQERQAAARHMTALVRLLDPGYFQELQTAIASQNFASIEAALRKGAALHYSAVRQVVPAAALVASGQHQQAAGQKLDLTRYDFTKQTELERYISDAAHTGSREVAAELEQPLLLDGYVIVHAAMQYPGSNVIDYFVTEQNRPGGSELAKAMRQRATLETDKLVRDLAFLSRRG</sequence>